<gene>
    <name evidence="13" type="ORF">WMY93_023789</name>
</gene>
<feature type="domain" description="DH" evidence="11">
    <location>
        <begin position="692"/>
        <end position="841"/>
    </location>
</feature>
<comment type="subcellular location">
    <subcellularLocation>
        <location evidence="1">Cytoplasm</location>
        <location evidence="1">Cytoskeleton</location>
    </subcellularLocation>
</comment>
<dbReference type="CDD" id="cd13237">
    <property type="entry name" value="PH2_FGD5_FGD6"/>
    <property type="match status" value="1"/>
</dbReference>
<dbReference type="CDD" id="cd00160">
    <property type="entry name" value="RhoGEF"/>
    <property type="match status" value="1"/>
</dbReference>
<dbReference type="InterPro" id="IPR017455">
    <property type="entry name" value="Znf_FYVE-rel"/>
</dbReference>
<dbReference type="Gene3D" id="3.30.40.10">
    <property type="entry name" value="Zinc/RING finger domain, C3HC4 (zinc finger)"/>
    <property type="match status" value="1"/>
</dbReference>
<protein>
    <recommendedName>
        <fullName evidence="15">FYVE, RhoGEF and PH domain containing 6</fullName>
    </recommendedName>
</protein>
<dbReference type="PANTHER" id="PTHR12673:SF12">
    <property type="entry name" value="FYVE, RHOGEF AND PH DOMAIN-CONTAINING PROTEIN 6"/>
    <property type="match status" value="1"/>
</dbReference>
<feature type="domain" description="PH" evidence="10">
    <location>
        <begin position="1102"/>
        <end position="1198"/>
    </location>
</feature>
<evidence type="ECO:0000256" key="4">
    <source>
        <dbReference type="ARBA" id="ARBA00022723"/>
    </source>
</evidence>
<evidence type="ECO:0000256" key="6">
    <source>
        <dbReference type="ARBA" id="ARBA00022833"/>
    </source>
</evidence>
<feature type="compositionally biased region" description="Basic and acidic residues" evidence="9">
    <location>
        <begin position="659"/>
        <end position="668"/>
    </location>
</feature>
<dbReference type="PANTHER" id="PTHR12673">
    <property type="entry name" value="FACIOGENITAL DYSPLASIA PROTEIN"/>
    <property type="match status" value="1"/>
</dbReference>
<dbReference type="Pfam" id="PF00621">
    <property type="entry name" value="RhoGEF"/>
    <property type="match status" value="1"/>
</dbReference>
<evidence type="ECO:0000313" key="14">
    <source>
        <dbReference type="Proteomes" id="UP001460270"/>
    </source>
</evidence>
<feature type="compositionally biased region" description="Acidic residues" evidence="9">
    <location>
        <begin position="642"/>
        <end position="654"/>
    </location>
</feature>
<evidence type="ECO:0000259" key="11">
    <source>
        <dbReference type="PROSITE" id="PS50010"/>
    </source>
</evidence>
<dbReference type="GO" id="GO:0008270">
    <property type="term" value="F:zinc ion binding"/>
    <property type="evidence" value="ECO:0007669"/>
    <property type="project" value="UniProtKB-KW"/>
</dbReference>
<feature type="compositionally biased region" description="Basic and acidic residues" evidence="9">
    <location>
        <begin position="152"/>
        <end position="173"/>
    </location>
</feature>
<feature type="compositionally biased region" description="Low complexity" evidence="9">
    <location>
        <begin position="56"/>
        <end position="74"/>
    </location>
</feature>
<proteinExistence type="predicted"/>
<dbReference type="GO" id="GO:0005085">
    <property type="term" value="F:guanyl-nucleotide exchange factor activity"/>
    <property type="evidence" value="ECO:0007669"/>
    <property type="project" value="UniProtKB-KW"/>
</dbReference>
<dbReference type="AlphaFoldDB" id="A0AAW0N892"/>
<feature type="compositionally biased region" description="Pro residues" evidence="9">
    <location>
        <begin position="436"/>
        <end position="454"/>
    </location>
</feature>
<feature type="compositionally biased region" description="Basic and acidic residues" evidence="9">
    <location>
        <begin position="131"/>
        <end position="142"/>
    </location>
</feature>
<feature type="region of interest" description="Disordered" evidence="9">
    <location>
        <begin position="638"/>
        <end position="668"/>
    </location>
</feature>
<feature type="compositionally biased region" description="Pro residues" evidence="9">
    <location>
        <begin position="253"/>
        <end position="264"/>
    </location>
</feature>
<dbReference type="GO" id="GO:0005856">
    <property type="term" value="C:cytoskeleton"/>
    <property type="evidence" value="ECO:0007669"/>
    <property type="project" value="UniProtKB-SubCell"/>
</dbReference>
<dbReference type="GO" id="GO:0005737">
    <property type="term" value="C:cytoplasm"/>
    <property type="evidence" value="ECO:0007669"/>
    <property type="project" value="TreeGrafter"/>
</dbReference>
<dbReference type="Proteomes" id="UP001460270">
    <property type="component" value="Unassembled WGS sequence"/>
</dbReference>
<feature type="region of interest" description="Disordered" evidence="9">
    <location>
        <begin position="243"/>
        <end position="296"/>
    </location>
</feature>
<dbReference type="InterPro" id="IPR000306">
    <property type="entry name" value="Znf_FYVE"/>
</dbReference>
<keyword evidence="3" id="KW-0344">Guanine-nucleotide releasing factor</keyword>
<dbReference type="SUPFAM" id="SSF48065">
    <property type="entry name" value="DBL homology domain (DH-domain)"/>
    <property type="match status" value="1"/>
</dbReference>
<evidence type="ECO:0000256" key="3">
    <source>
        <dbReference type="ARBA" id="ARBA00022658"/>
    </source>
</evidence>
<dbReference type="InterPro" id="IPR001849">
    <property type="entry name" value="PH_domain"/>
</dbReference>
<feature type="region of interest" description="Disordered" evidence="9">
    <location>
        <begin position="1"/>
        <end position="91"/>
    </location>
</feature>
<dbReference type="PROSITE" id="PS50178">
    <property type="entry name" value="ZF_FYVE"/>
    <property type="match status" value="1"/>
</dbReference>
<dbReference type="EMBL" id="JBBPFD010000017">
    <property type="protein sequence ID" value="KAK7891826.1"/>
    <property type="molecule type" value="Genomic_DNA"/>
</dbReference>
<keyword evidence="5 8" id="KW-0863">Zinc-finger</keyword>
<evidence type="ECO:0000259" key="12">
    <source>
        <dbReference type="PROSITE" id="PS50178"/>
    </source>
</evidence>
<dbReference type="SMART" id="SM00325">
    <property type="entry name" value="RhoGEF"/>
    <property type="match status" value="1"/>
</dbReference>
<evidence type="ECO:0000256" key="7">
    <source>
        <dbReference type="ARBA" id="ARBA00023212"/>
    </source>
</evidence>
<dbReference type="PROSITE" id="PS50010">
    <property type="entry name" value="DH_2"/>
    <property type="match status" value="1"/>
</dbReference>
<dbReference type="Gene3D" id="2.30.29.30">
    <property type="entry name" value="Pleckstrin-homology domain (PH domain)/Phosphotyrosine-binding domain (PTB)"/>
    <property type="match status" value="2"/>
</dbReference>
<dbReference type="SUPFAM" id="SSF50729">
    <property type="entry name" value="PH domain-like"/>
    <property type="match status" value="2"/>
</dbReference>
<dbReference type="PROSITE" id="PS50003">
    <property type="entry name" value="PH_DOMAIN"/>
    <property type="match status" value="2"/>
</dbReference>
<evidence type="ECO:0008006" key="15">
    <source>
        <dbReference type="Google" id="ProtNLM"/>
    </source>
</evidence>
<feature type="compositionally biased region" description="Polar residues" evidence="9">
    <location>
        <begin position="34"/>
        <end position="46"/>
    </location>
</feature>
<feature type="region of interest" description="Disordered" evidence="9">
    <location>
        <begin position="410"/>
        <end position="469"/>
    </location>
</feature>
<dbReference type="InterPro" id="IPR051092">
    <property type="entry name" value="FYVE_RhoGEF_PH"/>
</dbReference>
<evidence type="ECO:0000256" key="2">
    <source>
        <dbReference type="ARBA" id="ARBA00022490"/>
    </source>
</evidence>
<reference evidence="14" key="1">
    <citation type="submission" date="2024-04" db="EMBL/GenBank/DDBJ databases">
        <title>Salinicola lusitanus LLJ914,a marine bacterium isolated from the Okinawa Trough.</title>
        <authorList>
            <person name="Li J."/>
        </authorList>
    </citation>
    <scope>NUCLEOTIDE SEQUENCE [LARGE SCALE GENOMIC DNA]</scope>
</reference>
<comment type="caution">
    <text evidence="13">The sequence shown here is derived from an EMBL/GenBank/DDBJ whole genome shotgun (WGS) entry which is preliminary data.</text>
</comment>
<name>A0AAW0N892_9GOBI</name>
<feature type="compositionally biased region" description="Pro residues" evidence="9">
    <location>
        <begin position="419"/>
        <end position="428"/>
    </location>
</feature>
<dbReference type="SMART" id="SM00233">
    <property type="entry name" value="PH"/>
    <property type="match status" value="2"/>
</dbReference>
<evidence type="ECO:0000256" key="9">
    <source>
        <dbReference type="SAM" id="MobiDB-lite"/>
    </source>
</evidence>
<evidence type="ECO:0000313" key="13">
    <source>
        <dbReference type="EMBL" id="KAK7891826.1"/>
    </source>
</evidence>
<evidence type="ECO:0000259" key="10">
    <source>
        <dbReference type="PROSITE" id="PS50003"/>
    </source>
</evidence>
<organism evidence="13 14">
    <name type="scientific">Mugilogobius chulae</name>
    <name type="common">yellowstripe goby</name>
    <dbReference type="NCBI Taxonomy" id="88201"/>
    <lineage>
        <taxon>Eukaryota</taxon>
        <taxon>Metazoa</taxon>
        <taxon>Chordata</taxon>
        <taxon>Craniata</taxon>
        <taxon>Vertebrata</taxon>
        <taxon>Euteleostomi</taxon>
        <taxon>Actinopterygii</taxon>
        <taxon>Neopterygii</taxon>
        <taxon>Teleostei</taxon>
        <taxon>Neoteleostei</taxon>
        <taxon>Acanthomorphata</taxon>
        <taxon>Gobiaria</taxon>
        <taxon>Gobiiformes</taxon>
        <taxon>Gobioidei</taxon>
        <taxon>Gobiidae</taxon>
        <taxon>Gobionellinae</taxon>
        <taxon>Mugilogobius</taxon>
    </lineage>
</organism>
<feature type="domain" description="FYVE-type" evidence="12">
    <location>
        <begin position="1002"/>
        <end position="1061"/>
    </location>
</feature>
<keyword evidence="4" id="KW-0479">Metal-binding</keyword>
<dbReference type="InterPro" id="IPR013083">
    <property type="entry name" value="Znf_RING/FYVE/PHD"/>
</dbReference>
<sequence length="1201" mass="135965">MSTGVKKPPLAPKPKLPVSTKPCPPPIAPKPGVLTQSPVSHPSPSTLKRPKPAVAPKPCLSKSTSSPSISHQPSRTTGIHITPDQHKTLEDNVPQLNTKNEFYHRQVQNGNATEAAKDLHKDILLNGSSSERCDSTETRLQENQDDVDIEEKDQSEAYQKKPRDKPQRQKYSDKSCVNQETSNHDQDVESQGEKFNTYLSEIPANQFYSPNSACSIVDVSSAVTPEYVHGSKDSAQILDNVEPSLTHPDSEVPDPPSKPLPVPQPRKFKKPALVRQDGVESAEEQTHCQKNEDEENLSPYISIGSELDTFSRNINGTIQDICVDCELDAPVPPPRQTSLSPSLQRAVHLTLHKNTSKSLELLSQPEKEAELLHTTEDEEDGYGDFARYPVTHSLPKQVKLGSQHNLERKAFSAEDHPIPRAPRAPPPRKPQRHSLPVPPPPSCCPPAPPAPPHANAPMRELPAPPPEKSAWRFSRPSVTFFNRQVPTRCSMPAKSRVQLIGSKQRAQSFSAADLAIRTDPQRKSLSFRKLIELKLSVKMLPKLLTRSTLDCTNVESNHREKHLERANSCIEDIHEDGAGSAEYENVPLYEEIPEYMNLPFHSARLEWPDGDADEIYEVQDPYQGCLDSDYESGWLQQGVHSEEDEIHSSDEEDNSSSSSKEHNNKVDQQVKEEIKHKKVVHIAQEIMSSEKVFVDVLKLLHIDFRDAVLYELNKDLLKELEDRVAHWTEHQRLSDIFVKKGPYLKMYSTYIRQFDINVALLDEQCRKNPAFAAVVREFEMSPRCANLALKHYLLKPVQRIPQYQLLLTDYLKNLSANSEDHKDTQAALSIVKEVANHANDIMKQGDNFQKLMQIQYSLNGQHEIVQPGRVFLKEGTLMKLSRKVMQPRMFFLFNDALMYTTPVQSGQYRLNSILSLAGMKVSKPSQEAYQNELNIESVERSFILTASSASERDEWLEGIATAIEDYTKKKTTFISSRSQEEAEEAVDNWAPLGSKAPIWIPDLRATMCMICTCEFTLTWRRHHCRACGKVVCQACSTNKYYLEYLKNQPARVCDQCFSILQENKDRCASTSISPIKTGAFSFTRKQKKIPAALKEVSANTENSSMSGYLNRSKGNKKQWKRLWFVIKNKVLYTYAASEDVAALESQPLLGFFLREEKNGPAQKMQFKLYHKNTLFYIFKADDIPTAQRWIEAFQEAMILEE</sequence>
<keyword evidence="6" id="KW-0862">Zinc</keyword>
<dbReference type="InterPro" id="IPR035899">
    <property type="entry name" value="DBL_dom_sf"/>
</dbReference>
<keyword evidence="7" id="KW-0206">Cytoskeleton</keyword>
<dbReference type="Gene3D" id="1.20.900.10">
    <property type="entry name" value="Dbl homology (DH) domain"/>
    <property type="match status" value="1"/>
</dbReference>
<dbReference type="Pfam" id="PF00169">
    <property type="entry name" value="PH"/>
    <property type="match status" value="2"/>
</dbReference>
<evidence type="ECO:0000256" key="8">
    <source>
        <dbReference type="PROSITE-ProRule" id="PRU00091"/>
    </source>
</evidence>
<dbReference type="CDD" id="cd15743">
    <property type="entry name" value="FYVE_FGD6"/>
    <property type="match status" value="1"/>
</dbReference>
<dbReference type="SMART" id="SM00064">
    <property type="entry name" value="FYVE"/>
    <property type="match status" value="1"/>
</dbReference>
<dbReference type="Pfam" id="PF01363">
    <property type="entry name" value="FYVE"/>
    <property type="match status" value="1"/>
</dbReference>
<accession>A0AAW0N892</accession>
<feature type="domain" description="PH" evidence="10">
    <location>
        <begin position="870"/>
        <end position="964"/>
    </location>
</feature>
<feature type="region of interest" description="Disordered" evidence="9">
    <location>
        <begin position="127"/>
        <end position="192"/>
    </location>
</feature>
<dbReference type="InterPro" id="IPR000219">
    <property type="entry name" value="DH_dom"/>
</dbReference>
<keyword evidence="14" id="KW-1185">Reference proteome</keyword>
<evidence type="ECO:0000256" key="5">
    <source>
        <dbReference type="ARBA" id="ARBA00022771"/>
    </source>
</evidence>
<keyword evidence="2" id="KW-0963">Cytoplasm</keyword>
<dbReference type="InterPro" id="IPR011993">
    <property type="entry name" value="PH-like_dom_sf"/>
</dbReference>
<evidence type="ECO:0000256" key="1">
    <source>
        <dbReference type="ARBA" id="ARBA00004245"/>
    </source>
</evidence>